<keyword evidence="2" id="KW-0106">Calcium</keyword>
<reference evidence="4 5" key="1">
    <citation type="journal article" date="2020" name="Nat. Food">
        <title>A phased Vanilla planifolia genome enables genetic improvement of flavour and production.</title>
        <authorList>
            <person name="Hasing T."/>
            <person name="Tang H."/>
            <person name="Brym M."/>
            <person name="Khazi F."/>
            <person name="Huang T."/>
            <person name="Chambers A.H."/>
        </authorList>
    </citation>
    <scope>NUCLEOTIDE SEQUENCE [LARGE SCALE GENOMIC DNA]</scope>
    <source>
        <tissue evidence="4">Leaf</tissue>
    </source>
</reference>
<dbReference type="Pfam" id="PF00168">
    <property type="entry name" value="C2"/>
    <property type="match status" value="1"/>
</dbReference>
<dbReference type="PANTHER" id="PTHR46502:SF2">
    <property type="entry name" value="16 KDA PHLOEM PROTEIN 2"/>
    <property type="match status" value="1"/>
</dbReference>
<evidence type="ECO:0000259" key="3">
    <source>
        <dbReference type="PROSITE" id="PS50004"/>
    </source>
</evidence>
<dbReference type="AlphaFoldDB" id="A0A835UGA3"/>
<evidence type="ECO:0000256" key="1">
    <source>
        <dbReference type="ARBA" id="ARBA00022723"/>
    </source>
</evidence>
<comment type="caution">
    <text evidence="4">The sequence shown here is derived from an EMBL/GenBank/DDBJ whole genome shotgun (WGS) entry which is preliminary data.</text>
</comment>
<accession>A0A835UGA3</accession>
<dbReference type="SMART" id="SM00239">
    <property type="entry name" value="C2"/>
    <property type="match status" value="1"/>
</dbReference>
<evidence type="ECO:0000256" key="2">
    <source>
        <dbReference type="ARBA" id="ARBA00022837"/>
    </source>
</evidence>
<organism evidence="4 5">
    <name type="scientific">Vanilla planifolia</name>
    <name type="common">Vanilla</name>
    <dbReference type="NCBI Taxonomy" id="51239"/>
    <lineage>
        <taxon>Eukaryota</taxon>
        <taxon>Viridiplantae</taxon>
        <taxon>Streptophyta</taxon>
        <taxon>Embryophyta</taxon>
        <taxon>Tracheophyta</taxon>
        <taxon>Spermatophyta</taxon>
        <taxon>Magnoliopsida</taxon>
        <taxon>Liliopsida</taxon>
        <taxon>Asparagales</taxon>
        <taxon>Orchidaceae</taxon>
        <taxon>Vanilloideae</taxon>
        <taxon>Vanilleae</taxon>
        <taxon>Vanilla</taxon>
    </lineage>
</organism>
<dbReference type="OrthoDB" id="768992at2759"/>
<keyword evidence="1" id="KW-0479">Metal-binding</keyword>
<feature type="domain" description="C2" evidence="3">
    <location>
        <begin position="1"/>
        <end position="102"/>
    </location>
</feature>
<dbReference type="InterPro" id="IPR035892">
    <property type="entry name" value="C2_domain_sf"/>
</dbReference>
<dbReference type="InterPro" id="IPR000008">
    <property type="entry name" value="C2_dom"/>
</dbReference>
<keyword evidence="5" id="KW-1185">Reference proteome</keyword>
<dbReference type="PROSITE" id="PS50004">
    <property type="entry name" value="C2"/>
    <property type="match status" value="1"/>
</dbReference>
<evidence type="ECO:0000313" key="5">
    <source>
        <dbReference type="Proteomes" id="UP000636800"/>
    </source>
</evidence>
<dbReference type="PANTHER" id="PTHR46502">
    <property type="entry name" value="C2 DOMAIN-CONTAINING"/>
    <property type="match status" value="1"/>
</dbReference>
<gene>
    <name evidence="4" type="ORF">HPP92_020864</name>
</gene>
<dbReference type="SUPFAM" id="SSF49562">
    <property type="entry name" value="C2 domain (Calcium/lipid-binding domain, CaLB)"/>
    <property type="match status" value="1"/>
</dbReference>
<dbReference type="GO" id="GO:0046872">
    <property type="term" value="F:metal ion binding"/>
    <property type="evidence" value="ECO:0007669"/>
    <property type="project" value="UniProtKB-KW"/>
</dbReference>
<dbReference type="EMBL" id="JADCNL010000011">
    <property type="protein sequence ID" value="KAG0460567.1"/>
    <property type="molecule type" value="Genomic_DNA"/>
</dbReference>
<evidence type="ECO:0000313" key="4">
    <source>
        <dbReference type="EMBL" id="KAG0460567.1"/>
    </source>
</evidence>
<proteinExistence type="predicted"/>
<sequence>MVRGTLEVLLVGAKGLDNTDFFGNMDPYAVLVCRTQEQRSSTASGKGSDPEWNETFVFTISDDVPELSIKLMDSDLTSDDFVGEAKVPLQPLFLEGKISPTMYNVVKNEEYCGEIKVGLAFFPEETHRGYEEEDYGGWRESC</sequence>
<protein>
    <recommendedName>
        <fullName evidence="3">C2 domain-containing protein</fullName>
    </recommendedName>
</protein>
<dbReference type="Gene3D" id="2.60.40.150">
    <property type="entry name" value="C2 domain"/>
    <property type="match status" value="1"/>
</dbReference>
<name>A0A835UGA3_VANPL</name>
<dbReference type="Proteomes" id="UP000636800">
    <property type="component" value="Chromosome 11"/>
</dbReference>